<proteinExistence type="predicted"/>
<dbReference type="SUPFAM" id="SSF46785">
    <property type="entry name" value="Winged helix' DNA-binding domain"/>
    <property type="match status" value="1"/>
</dbReference>
<dbReference type="InterPro" id="IPR036249">
    <property type="entry name" value="Thioredoxin-like_sf"/>
</dbReference>
<dbReference type="Proteomes" id="UP001058974">
    <property type="component" value="Chromosome 6"/>
</dbReference>
<dbReference type="PANTHER" id="PTHR46361">
    <property type="entry name" value="ELECTRON CARRIER/ PROTEIN DISULFIDE OXIDOREDUCTASE"/>
    <property type="match status" value="1"/>
</dbReference>
<dbReference type="Pfam" id="PF04784">
    <property type="entry name" value="DUF547"/>
    <property type="match status" value="1"/>
</dbReference>
<keyword evidence="1" id="KW-0812">Transmembrane</keyword>
<accession>A0A9D4W8I9</accession>
<dbReference type="Gramene" id="Psat6g098280.1">
    <property type="protein sequence ID" value="Psat6g098280.1.cds"/>
    <property type="gene ID" value="Psat6g098280"/>
</dbReference>
<dbReference type="PROSITE" id="PS50186">
    <property type="entry name" value="DEP"/>
    <property type="match status" value="1"/>
</dbReference>
<feature type="domain" description="DEP" evidence="2">
    <location>
        <begin position="310"/>
        <end position="383"/>
    </location>
</feature>
<dbReference type="PROSITE" id="PS51354">
    <property type="entry name" value="GLUTAREDOXIN_2"/>
    <property type="match status" value="1"/>
</dbReference>
<reference evidence="3 4" key="1">
    <citation type="journal article" date="2022" name="Nat. Genet.">
        <title>Improved pea reference genome and pan-genome highlight genomic features and evolutionary characteristics.</title>
        <authorList>
            <person name="Yang T."/>
            <person name="Liu R."/>
            <person name="Luo Y."/>
            <person name="Hu S."/>
            <person name="Wang D."/>
            <person name="Wang C."/>
            <person name="Pandey M.K."/>
            <person name="Ge S."/>
            <person name="Xu Q."/>
            <person name="Li N."/>
            <person name="Li G."/>
            <person name="Huang Y."/>
            <person name="Saxena R.K."/>
            <person name="Ji Y."/>
            <person name="Li M."/>
            <person name="Yan X."/>
            <person name="He Y."/>
            <person name="Liu Y."/>
            <person name="Wang X."/>
            <person name="Xiang C."/>
            <person name="Varshney R.K."/>
            <person name="Ding H."/>
            <person name="Gao S."/>
            <person name="Zong X."/>
        </authorList>
    </citation>
    <scope>NUCLEOTIDE SEQUENCE [LARGE SCALE GENOMIC DNA]</scope>
    <source>
        <strain evidence="3 4">cv. Zhongwan 6</strain>
    </source>
</reference>
<dbReference type="CDD" id="cd04371">
    <property type="entry name" value="DEP"/>
    <property type="match status" value="1"/>
</dbReference>
<dbReference type="Pfam" id="PF00610">
    <property type="entry name" value="DEP"/>
    <property type="match status" value="1"/>
</dbReference>
<dbReference type="InterPro" id="IPR002109">
    <property type="entry name" value="Glutaredoxin"/>
</dbReference>
<sequence>MTPSLVHSPNTFVNIPIPFFIFILHQVIIFGLNQYIKYQFIASFLHSLPHFIHPLSSFHIEMGSEVEQHVPNQTTNTNTNGNISVAKTLSIVQPHSLLPKPTPPLATSNPNPPNDVVPSSTFKTFFRQRSNHLSSAISRTISSLKNSIDDKNDDKSPSFKDVTEFKLSGLKVVVEAKNDLSLGKVRITLFSKSNCRDCSAVRMFFKERGLKFVEINVDVYTERERELNQRTGNTNVPKIFFNEKLIGGLVELNAMRKNEGGELEKKLTEIANGKFSGDGIPVAPEYGFDEMAEEKVAEEDEEIVKVVRVLRQRLPIQDRLMKMKIVRNCFAGSELVELLVRHHGYVHDEAVEVGNQLCQKRFINPVFGEINFEEENHVYRFLEHEAFIPKCYNFRGATNDSEPRNAAMVCDRLTKIMFAILESYASEDRRRVDYVAISKSEEFRRYVNMTQDLHRVDLLELSENEKLAFFLNMYNAMVIHAMIRVGCQEGVINRRSFSDFQYLIGGHPYSLATITNGILRSNRRSPYSLVKPFGTRDRRLEVAVVKMNPLIHFGLCNGTKSSPKVRFFSPCRVAEELRCAAREFFESDGIEVDLEKRTLHLNPIFKWYSADFGHERNVVKWIMNYLDANKTGLLAHLLDDGGPVHISYKSYDWSINS</sequence>
<dbReference type="OrthoDB" id="418495at2759"/>
<dbReference type="InterPro" id="IPR036390">
    <property type="entry name" value="WH_DNA-bd_sf"/>
</dbReference>
<dbReference type="SUPFAM" id="SSF52833">
    <property type="entry name" value="Thioredoxin-like"/>
    <property type="match status" value="1"/>
</dbReference>
<gene>
    <name evidence="3" type="ORF">KIW84_063085</name>
</gene>
<dbReference type="Gramene" id="Psat06G0308500-T1">
    <property type="protein sequence ID" value="KAI5397122.1"/>
    <property type="gene ID" value="KIW84_063085"/>
</dbReference>
<evidence type="ECO:0000259" key="2">
    <source>
        <dbReference type="PROSITE" id="PS50186"/>
    </source>
</evidence>
<dbReference type="PANTHER" id="PTHR46361:SF4">
    <property type="entry name" value="DISHEVELLED_EGL-10_LECKSTRIN DOMAIN PROTEIN"/>
    <property type="match status" value="1"/>
</dbReference>
<keyword evidence="1" id="KW-1133">Transmembrane helix</keyword>
<dbReference type="InterPro" id="IPR000591">
    <property type="entry name" value="DEP_dom"/>
</dbReference>
<dbReference type="InterPro" id="IPR006869">
    <property type="entry name" value="DUF547"/>
</dbReference>
<dbReference type="Gene3D" id="3.40.30.10">
    <property type="entry name" value="Glutaredoxin"/>
    <property type="match status" value="1"/>
</dbReference>
<dbReference type="SMART" id="SM00049">
    <property type="entry name" value="DEP"/>
    <property type="match status" value="1"/>
</dbReference>
<dbReference type="GO" id="GO:0035556">
    <property type="term" value="P:intracellular signal transduction"/>
    <property type="evidence" value="ECO:0007669"/>
    <property type="project" value="InterPro"/>
</dbReference>
<name>A0A9D4W8I9_PEA</name>
<evidence type="ECO:0000256" key="1">
    <source>
        <dbReference type="SAM" id="Phobius"/>
    </source>
</evidence>
<keyword evidence="1" id="KW-0472">Membrane</keyword>
<dbReference type="EMBL" id="JAMSHJ010000006">
    <property type="protein sequence ID" value="KAI5397122.1"/>
    <property type="molecule type" value="Genomic_DNA"/>
</dbReference>
<keyword evidence="4" id="KW-1185">Reference proteome</keyword>
<evidence type="ECO:0000313" key="3">
    <source>
        <dbReference type="EMBL" id="KAI5397122.1"/>
    </source>
</evidence>
<organism evidence="3 4">
    <name type="scientific">Pisum sativum</name>
    <name type="common">Garden pea</name>
    <name type="synonym">Lathyrus oleraceus</name>
    <dbReference type="NCBI Taxonomy" id="3888"/>
    <lineage>
        <taxon>Eukaryota</taxon>
        <taxon>Viridiplantae</taxon>
        <taxon>Streptophyta</taxon>
        <taxon>Embryophyta</taxon>
        <taxon>Tracheophyta</taxon>
        <taxon>Spermatophyta</taxon>
        <taxon>Magnoliopsida</taxon>
        <taxon>eudicotyledons</taxon>
        <taxon>Gunneridae</taxon>
        <taxon>Pentapetalae</taxon>
        <taxon>rosids</taxon>
        <taxon>fabids</taxon>
        <taxon>Fabales</taxon>
        <taxon>Fabaceae</taxon>
        <taxon>Papilionoideae</taxon>
        <taxon>50 kb inversion clade</taxon>
        <taxon>NPAAA clade</taxon>
        <taxon>Hologalegina</taxon>
        <taxon>IRL clade</taxon>
        <taxon>Fabeae</taxon>
        <taxon>Lathyrus</taxon>
    </lineage>
</organism>
<dbReference type="Pfam" id="PF00462">
    <property type="entry name" value="Glutaredoxin"/>
    <property type="match status" value="1"/>
</dbReference>
<dbReference type="InterPro" id="IPR036388">
    <property type="entry name" value="WH-like_DNA-bd_sf"/>
</dbReference>
<comment type="caution">
    <text evidence="3">The sequence shown here is derived from an EMBL/GenBank/DDBJ whole genome shotgun (WGS) entry which is preliminary data.</text>
</comment>
<dbReference type="Gene3D" id="1.10.10.10">
    <property type="entry name" value="Winged helix-like DNA-binding domain superfamily/Winged helix DNA-binding domain"/>
    <property type="match status" value="1"/>
</dbReference>
<protein>
    <recommendedName>
        <fullName evidence="2">DEP domain-containing protein</fullName>
    </recommendedName>
</protein>
<feature type="transmembrane region" description="Helical" evidence="1">
    <location>
        <begin position="12"/>
        <end position="32"/>
    </location>
</feature>
<evidence type="ECO:0000313" key="4">
    <source>
        <dbReference type="Proteomes" id="UP001058974"/>
    </source>
</evidence>
<dbReference type="AlphaFoldDB" id="A0A9D4W8I9"/>